<dbReference type="PANTHER" id="PTHR34504:SF2">
    <property type="entry name" value="UPF0150 PROTEIN SSL0259"/>
    <property type="match status" value="1"/>
</dbReference>
<organism evidence="2 3">
    <name type="scientific">Caproicibacterium argilliputei</name>
    <dbReference type="NCBI Taxonomy" id="3030016"/>
    <lineage>
        <taxon>Bacteria</taxon>
        <taxon>Bacillati</taxon>
        <taxon>Bacillota</taxon>
        <taxon>Clostridia</taxon>
        <taxon>Eubacteriales</taxon>
        <taxon>Oscillospiraceae</taxon>
        <taxon>Caproicibacterium</taxon>
    </lineage>
</organism>
<proteinExistence type="predicted"/>
<evidence type="ECO:0000313" key="2">
    <source>
        <dbReference type="EMBL" id="WOC31353.1"/>
    </source>
</evidence>
<dbReference type="EMBL" id="CP135996">
    <property type="protein sequence ID" value="WOC31353.1"/>
    <property type="molecule type" value="Genomic_DNA"/>
</dbReference>
<name>A0AA97H2P2_9FIRM</name>
<dbReference type="PANTHER" id="PTHR34504">
    <property type="entry name" value="ANTITOXIN HICB"/>
    <property type="match status" value="1"/>
</dbReference>
<evidence type="ECO:0000259" key="1">
    <source>
        <dbReference type="Pfam" id="PF15919"/>
    </source>
</evidence>
<evidence type="ECO:0000313" key="3">
    <source>
        <dbReference type="Proteomes" id="UP001300604"/>
    </source>
</evidence>
<sequence>MKDTYSFIAVFTFAEDGISIEFPDLPGCLPCAQTHDEALHNAQEALGLHLFGMEQDGETIPAPSPINKITLKKNQVPALISVYMPLVRNQVQTTSVKKTLTIPAWLNALAEKNNINFSQTLQTALKDMLQAEK</sequence>
<dbReference type="Pfam" id="PF15919">
    <property type="entry name" value="HicB_lk_antitox"/>
    <property type="match status" value="1"/>
</dbReference>
<reference evidence="2 3" key="1">
    <citation type="submission" date="2024-06" db="EMBL/GenBank/DDBJ databases">
        <title>Caproicibacterium argilliputei sp. nov, a novel caproic acid producing anaerobic bacterium isolated from pit mud.</title>
        <authorList>
            <person name="Xia S."/>
        </authorList>
    </citation>
    <scope>NUCLEOTIDE SEQUENCE [LARGE SCALE GENOMIC DNA]</scope>
    <source>
        <strain evidence="2 3">ZCY20-5</strain>
    </source>
</reference>
<dbReference type="InterPro" id="IPR051404">
    <property type="entry name" value="TA_system_antitoxin"/>
</dbReference>
<keyword evidence="3" id="KW-1185">Reference proteome</keyword>
<protein>
    <submittedName>
        <fullName evidence="2">Type II toxin-antitoxin system HicB family antitoxin</fullName>
    </submittedName>
</protein>
<accession>A0AA97H2P2</accession>
<dbReference type="InterPro" id="IPR035069">
    <property type="entry name" value="TTHA1013/TTHA0281-like"/>
</dbReference>
<feature type="domain" description="HicB-like antitoxin of toxin-antitoxin system" evidence="1">
    <location>
        <begin position="15"/>
        <end position="108"/>
    </location>
</feature>
<reference evidence="3" key="3">
    <citation type="submission" date="2024-06" db="EMBL/GenBank/DDBJ databases">
        <authorList>
            <person name="Zeng C."/>
        </authorList>
    </citation>
    <scope>NUCLEOTIDE SEQUENCE [LARGE SCALE GENOMIC DNA]</scope>
    <source>
        <strain evidence="3">ZCY20-5</strain>
    </source>
</reference>
<reference evidence="3" key="2">
    <citation type="submission" date="2024-06" db="EMBL/GenBank/DDBJ databases">
        <title>Caproicibacterium argilliputei sp. nov, a novel caproic acid producing anaerobic bacterium isolated from pit mud.</title>
        <authorList>
            <person name="Zeng C."/>
        </authorList>
    </citation>
    <scope>NUCLEOTIDE SEQUENCE [LARGE SCALE GENOMIC DNA]</scope>
    <source>
        <strain evidence="3">ZCY20-5</strain>
    </source>
</reference>
<dbReference type="InterPro" id="IPR031807">
    <property type="entry name" value="HicB-like"/>
</dbReference>
<dbReference type="RefSeq" id="WP_275846518.1">
    <property type="nucleotide sequence ID" value="NZ_CP135996.1"/>
</dbReference>
<dbReference type="SUPFAM" id="SSF143100">
    <property type="entry name" value="TTHA1013/TTHA0281-like"/>
    <property type="match status" value="1"/>
</dbReference>
<dbReference type="AlphaFoldDB" id="A0AA97H2P2"/>
<dbReference type="KEGG" id="carl:PXC00_08980"/>
<dbReference type="Gene3D" id="3.30.160.250">
    <property type="match status" value="1"/>
</dbReference>
<gene>
    <name evidence="2" type="ORF">PXC00_08980</name>
</gene>
<dbReference type="Proteomes" id="UP001300604">
    <property type="component" value="Chromosome"/>
</dbReference>